<evidence type="ECO:0000313" key="4">
    <source>
        <dbReference type="Proteomes" id="UP000326565"/>
    </source>
</evidence>
<dbReference type="Proteomes" id="UP000326565">
    <property type="component" value="Unassembled WGS sequence"/>
</dbReference>
<feature type="domain" description="N-acetyltransferase" evidence="2">
    <location>
        <begin position="30"/>
        <end position="179"/>
    </location>
</feature>
<dbReference type="InterPro" id="IPR016181">
    <property type="entry name" value="Acyl_CoA_acyltransferase"/>
</dbReference>
<dbReference type="PANTHER" id="PTHR42791:SF17">
    <property type="entry name" value="ACETYLTRANSFERASE, GNAT FAMILY FAMILY (AFU_ORTHOLOGUE AFUA_8G05690)"/>
    <property type="match status" value="1"/>
</dbReference>
<dbReference type="Gene3D" id="3.40.630.30">
    <property type="match status" value="1"/>
</dbReference>
<name>A0A5N5X5M3_9EURO</name>
<keyword evidence="4" id="KW-1185">Reference proteome</keyword>
<dbReference type="PANTHER" id="PTHR42791">
    <property type="entry name" value="GNAT FAMILY ACETYLTRANSFERASE"/>
    <property type="match status" value="1"/>
</dbReference>
<sequence>MAQPQFSSLPVSEASDEGSRSNPSIISFCIWYRELDEDEDEVPPRKKPFITKLKDAVLNSDIVDYITNLANPLIDSSHARAMADVCSDPDSRRFEEGYERPKWYYGVYDLGVHRDFQGRGVAKRMMELGIEKAQEESLPIYLSASPAGVPLYRRFGFLTVGKWTWWPKQTEGWDVMQWDPSVPASVVVGGRRKGVEWDFSVMVWRNTSEDGNILTT</sequence>
<dbReference type="SUPFAM" id="SSF55729">
    <property type="entry name" value="Acyl-CoA N-acyltransferases (Nat)"/>
    <property type="match status" value="1"/>
</dbReference>
<reference evidence="3 4" key="1">
    <citation type="submission" date="2019-04" db="EMBL/GenBank/DDBJ databases">
        <title>Friends and foes A comparative genomics study of 23 Aspergillus species from section Flavi.</title>
        <authorList>
            <consortium name="DOE Joint Genome Institute"/>
            <person name="Kjaerbolling I."/>
            <person name="Vesth T."/>
            <person name="Frisvad J.C."/>
            <person name="Nybo J.L."/>
            <person name="Theobald S."/>
            <person name="Kildgaard S."/>
            <person name="Isbrandt T."/>
            <person name="Kuo A."/>
            <person name="Sato A."/>
            <person name="Lyhne E.K."/>
            <person name="Kogle M.E."/>
            <person name="Wiebenga A."/>
            <person name="Kun R.S."/>
            <person name="Lubbers R.J."/>
            <person name="Makela M.R."/>
            <person name="Barry K."/>
            <person name="Chovatia M."/>
            <person name="Clum A."/>
            <person name="Daum C."/>
            <person name="Haridas S."/>
            <person name="He G."/>
            <person name="LaButti K."/>
            <person name="Lipzen A."/>
            <person name="Mondo S."/>
            <person name="Riley R."/>
            <person name="Salamov A."/>
            <person name="Simmons B.A."/>
            <person name="Magnuson J.K."/>
            <person name="Henrissat B."/>
            <person name="Mortensen U.H."/>
            <person name="Larsen T.O."/>
            <person name="Devries R.P."/>
            <person name="Grigoriev I.V."/>
            <person name="Machida M."/>
            <person name="Baker S.E."/>
            <person name="Andersen M.R."/>
        </authorList>
    </citation>
    <scope>NUCLEOTIDE SEQUENCE [LARGE SCALE GENOMIC DNA]</scope>
    <source>
        <strain evidence="3 4">CBS 151.66</strain>
    </source>
</reference>
<dbReference type="CDD" id="cd04301">
    <property type="entry name" value="NAT_SF"/>
    <property type="match status" value="1"/>
</dbReference>
<evidence type="ECO:0000256" key="1">
    <source>
        <dbReference type="SAM" id="MobiDB-lite"/>
    </source>
</evidence>
<dbReference type="AlphaFoldDB" id="A0A5N5X5M3"/>
<feature type="region of interest" description="Disordered" evidence="1">
    <location>
        <begin position="1"/>
        <end position="21"/>
    </location>
</feature>
<proteinExistence type="predicted"/>
<dbReference type="PROSITE" id="PS51186">
    <property type="entry name" value="GNAT"/>
    <property type="match status" value="1"/>
</dbReference>
<dbReference type="OrthoDB" id="2744543at2759"/>
<dbReference type="GO" id="GO:0016747">
    <property type="term" value="F:acyltransferase activity, transferring groups other than amino-acyl groups"/>
    <property type="evidence" value="ECO:0007669"/>
    <property type="project" value="InterPro"/>
</dbReference>
<dbReference type="InterPro" id="IPR000182">
    <property type="entry name" value="GNAT_dom"/>
</dbReference>
<dbReference type="EMBL" id="ML732195">
    <property type="protein sequence ID" value="KAB8075355.1"/>
    <property type="molecule type" value="Genomic_DNA"/>
</dbReference>
<gene>
    <name evidence="3" type="ORF">BDV29DRAFT_155710</name>
</gene>
<feature type="compositionally biased region" description="Polar residues" evidence="1">
    <location>
        <begin position="1"/>
        <end position="10"/>
    </location>
</feature>
<dbReference type="Pfam" id="PF00583">
    <property type="entry name" value="Acetyltransf_1"/>
    <property type="match status" value="1"/>
</dbReference>
<evidence type="ECO:0000313" key="3">
    <source>
        <dbReference type="EMBL" id="KAB8075355.1"/>
    </source>
</evidence>
<dbReference type="InterPro" id="IPR052523">
    <property type="entry name" value="Trichothecene_AcTrans"/>
</dbReference>
<evidence type="ECO:0000259" key="2">
    <source>
        <dbReference type="PROSITE" id="PS51186"/>
    </source>
</evidence>
<organism evidence="3 4">
    <name type="scientific">Aspergillus leporis</name>
    <dbReference type="NCBI Taxonomy" id="41062"/>
    <lineage>
        <taxon>Eukaryota</taxon>
        <taxon>Fungi</taxon>
        <taxon>Dikarya</taxon>
        <taxon>Ascomycota</taxon>
        <taxon>Pezizomycotina</taxon>
        <taxon>Eurotiomycetes</taxon>
        <taxon>Eurotiomycetidae</taxon>
        <taxon>Eurotiales</taxon>
        <taxon>Aspergillaceae</taxon>
        <taxon>Aspergillus</taxon>
        <taxon>Aspergillus subgen. Circumdati</taxon>
    </lineage>
</organism>
<accession>A0A5N5X5M3</accession>
<protein>
    <recommendedName>
        <fullName evidence="2">N-acetyltransferase domain-containing protein</fullName>
    </recommendedName>
</protein>